<dbReference type="PANTHER" id="PTHR44757:SF4">
    <property type="entry name" value="DIGUANYLATE CYCLASE DGCE-RELATED"/>
    <property type="match status" value="1"/>
</dbReference>
<evidence type="ECO:0000313" key="8">
    <source>
        <dbReference type="EMBL" id="AWL06971.1"/>
    </source>
</evidence>
<evidence type="ECO:0000259" key="5">
    <source>
        <dbReference type="PROSITE" id="PS50113"/>
    </source>
</evidence>
<dbReference type="InterPro" id="IPR001633">
    <property type="entry name" value="EAL_dom"/>
</dbReference>
<evidence type="ECO:0000259" key="3">
    <source>
        <dbReference type="PROSITE" id="PS50110"/>
    </source>
</evidence>
<feature type="modified residue" description="4-aspartylphosphate" evidence="2">
    <location>
        <position position="56"/>
    </location>
</feature>
<dbReference type="FunFam" id="3.30.70.270:FF:000001">
    <property type="entry name" value="Diguanylate cyclase domain protein"/>
    <property type="match status" value="1"/>
</dbReference>
<dbReference type="InterPro" id="IPR000014">
    <property type="entry name" value="PAS"/>
</dbReference>
<dbReference type="Pfam" id="PF00563">
    <property type="entry name" value="EAL"/>
    <property type="match status" value="1"/>
</dbReference>
<dbReference type="SMART" id="SM00086">
    <property type="entry name" value="PAC"/>
    <property type="match status" value="1"/>
</dbReference>
<sequence length="697" mass="76768">MPYRVLILSPDADDVRILRQALGNARDGPFVLEDAATLVDGLRRIRGGQIDAILVDLLLPDRQGLACFDRLYAEARHTPILILCGLDNEADAIEAVQRGAQGWLSKGFFDNYLVPQSLRNIIERMKVERGLYVAQARAEITLNSIGDAVVSVDMAARVDYLNIAAELVCGWSREEARGRPVIEVIDLVDADSGSTIASPIDDVLHTDQPTNLSGNAILVSRQGQRIPIEDSAAPIHDWDGQLVGAVMVFRDISDTVALTTKMRHLAQHDFLTNLPNRALLNDRITQAIALSRRNDTAPVLLFLDLDKFKHINDSLGHAVGDRLLQAVSQRLVACVRTSDTVSRHGGDEFVILLANERRARDAALAADKILRALSTPFLIDAHELHTSTSMGISAFPLDGTDAATLIKNADTAMYHAKDLGRNNYQFFRQDMNTRAVERQLIETSLRRALEHGEFTLHYQPKIDLQTDCITGVEALLRWEHPEWGLVMPERFVSIAEECGLIVPIGRWVLGEACAQLVRWVGMGIPNLSVSVNVSALEFRHRDFFTHAVAIFDATGVDQTHIQLELTESVLMHDVAASALLLAKFKAMGVQIAVDDFGTGYSSLSYLNEFPIDVLKIDQSFVKAIDVRTEAGRNGAIVSAVIDMGKNLHKRVIAEGVEDEAQLAFLKDHNCDEGQGFLFSQPVSAVRMQAMLGNGGRC</sequence>
<accession>A0A2S2DNT9</accession>
<dbReference type="AlphaFoldDB" id="A0A2S2DNT9"/>
<dbReference type="SMART" id="SM00091">
    <property type="entry name" value="PAS"/>
    <property type="match status" value="1"/>
</dbReference>
<dbReference type="PROSITE" id="PS50887">
    <property type="entry name" value="GGDEF"/>
    <property type="match status" value="1"/>
</dbReference>
<dbReference type="InterPro" id="IPR035919">
    <property type="entry name" value="EAL_sf"/>
</dbReference>
<dbReference type="GO" id="GO:0000160">
    <property type="term" value="P:phosphorelay signal transduction system"/>
    <property type="evidence" value="ECO:0007669"/>
    <property type="project" value="InterPro"/>
</dbReference>
<dbReference type="Gene3D" id="3.30.70.270">
    <property type="match status" value="1"/>
</dbReference>
<dbReference type="CDD" id="cd01949">
    <property type="entry name" value="GGDEF"/>
    <property type="match status" value="1"/>
</dbReference>
<dbReference type="NCBIfam" id="TIGR00254">
    <property type="entry name" value="GGDEF"/>
    <property type="match status" value="1"/>
</dbReference>
<evidence type="ECO:0000313" key="9">
    <source>
        <dbReference type="Proteomes" id="UP000245820"/>
    </source>
</evidence>
<dbReference type="EMBL" id="CP029343">
    <property type="protein sequence ID" value="AWL06971.1"/>
    <property type="molecule type" value="Genomic_DNA"/>
</dbReference>
<dbReference type="SUPFAM" id="SSF141868">
    <property type="entry name" value="EAL domain-like"/>
    <property type="match status" value="1"/>
</dbReference>
<dbReference type="KEGG" id="mtim:DIR46_22765"/>
<evidence type="ECO:0000259" key="6">
    <source>
        <dbReference type="PROSITE" id="PS50883"/>
    </source>
</evidence>
<dbReference type="CDD" id="cd00156">
    <property type="entry name" value="REC"/>
    <property type="match status" value="1"/>
</dbReference>
<dbReference type="GO" id="GO:0071111">
    <property type="term" value="F:cyclic-guanylate-specific phosphodiesterase activity"/>
    <property type="evidence" value="ECO:0007669"/>
    <property type="project" value="UniProtKB-EC"/>
</dbReference>
<dbReference type="InterPro" id="IPR043128">
    <property type="entry name" value="Rev_trsase/Diguanyl_cyclase"/>
</dbReference>
<gene>
    <name evidence="8" type="ORF">DIR46_22765</name>
</gene>
<dbReference type="GO" id="GO:0006355">
    <property type="term" value="P:regulation of DNA-templated transcription"/>
    <property type="evidence" value="ECO:0007669"/>
    <property type="project" value="InterPro"/>
</dbReference>
<reference evidence="8 9" key="1">
    <citation type="submission" date="2018-05" db="EMBL/GenBank/DDBJ databases">
        <title>Complete genome sequence of Massilia oculi sp. nov. CCUG 43427T (=DSM 26321T), the type strain of M. oculi, and comparison with genome sequences of other Massilia strains.</title>
        <authorList>
            <person name="Zhu B."/>
        </authorList>
    </citation>
    <scope>NUCLEOTIDE SEQUENCE [LARGE SCALE GENOMIC DNA]</scope>
    <source>
        <strain evidence="8 9">CCUG 43427</strain>
    </source>
</reference>
<dbReference type="SUPFAM" id="SSF55073">
    <property type="entry name" value="Nucleotide cyclase"/>
    <property type="match status" value="1"/>
</dbReference>
<dbReference type="InterPro" id="IPR052155">
    <property type="entry name" value="Biofilm_reg_signaling"/>
</dbReference>
<dbReference type="SUPFAM" id="SSF52172">
    <property type="entry name" value="CheY-like"/>
    <property type="match status" value="1"/>
</dbReference>
<dbReference type="Proteomes" id="UP000245820">
    <property type="component" value="Chromosome"/>
</dbReference>
<dbReference type="Gene3D" id="3.40.50.2300">
    <property type="match status" value="1"/>
</dbReference>
<dbReference type="InterPro" id="IPR011006">
    <property type="entry name" value="CheY-like_superfamily"/>
</dbReference>
<evidence type="ECO:0000256" key="1">
    <source>
        <dbReference type="ARBA" id="ARBA00051114"/>
    </source>
</evidence>
<dbReference type="InterPro" id="IPR013767">
    <property type="entry name" value="PAS_fold"/>
</dbReference>
<dbReference type="Gene3D" id="3.20.20.450">
    <property type="entry name" value="EAL domain"/>
    <property type="match status" value="1"/>
</dbReference>
<dbReference type="Gene3D" id="3.30.450.20">
    <property type="entry name" value="PAS domain"/>
    <property type="match status" value="1"/>
</dbReference>
<dbReference type="InterPro" id="IPR035965">
    <property type="entry name" value="PAS-like_dom_sf"/>
</dbReference>
<feature type="domain" description="PAC" evidence="5">
    <location>
        <begin position="212"/>
        <end position="264"/>
    </location>
</feature>
<feature type="domain" description="EAL" evidence="6">
    <location>
        <begin position="438"/>
        <end position="695"/>
    </location>
</feature>
<dbReference type="CDD" id="cd00130">
    <property type="entry name" value="PAS"/>
    <property type="match status" value="1"/>
</dbReference>
<evidence type="ECO:0000259" key="4">
    <source>
        <dbReference type="PROSITE" id="PS50112"/>
    </source>
</evidence>
<dbReference type="CDD" id="cd01948">
    <property type="entry name" value="EAL"/>
    <property type="match status" value="1"/>
</dbReference>
<dbReference type="InterPro" id="IPR001610">
    <property type="entry name" value="PAC"/>
</dbReference>
<feature type="domain" description="Response regulatory" evidence="3">
    <location>
        <begin position="4"/>
        <end position="121"/>
    </location>
</feature>
<feature type="domain" description="GGDEF" evidence="7">
    <location>
        <begin position="296"/>
        <end position="429"/>
    </location>
</feature>
<comment type="catalytic activity">
    <reaction evidence="1">
        <text>3',3'-c-di-GMP + H2O = 5'-phosphoguanylyl(3'-&gt;5')guanosine + H(+)</text>
        <dbReference type="Rhea" id="RHEA:24902"/>
        <dbReference type="ChEBI" id="CHEBI:15377"/>
        <dbReference type="ChEBI" id="CHEBI:15378"/>
        <dbReference type="ChEBI" id="CHEBI:58754"/>
        <dbReference type="ChEBI" id="CHEBI:58805"/>
        <dbReference type="EC" id="3.1.4.52"/>
    </reaction>
    <physiologicalReaction direction="left-to-right" evidence="1">
        <dbReference type="Rhea" id="RHEA:24903"/>
    </physiologicalReaction>
</comment>
<dbReference type="PROSITE" id="PS50112">
    <property type="entry name" value="PAS"/>
    <property type="match status" value="1"/>
</dbReference>
<dbReference type="PROSITE" id="PS50883">
    <property type="entry name" value="EAL"/>
    <property type="match status" value="1"/>
</dbReference>
<dbReference type="OrthoDB" id="9813903at2"/>
<keyword evidence="2" id="KW-0597">Phosphoprotein</keyword>
<organism evidence="8 9">
    <name type="scientific">Massilia oculi</name>
    <dbReference type="NCBI Taxonomy" id="945844"/>
    <lineage>
        <taxon>Bacteria</taxon>
        <taxon>Pseudomonadati</taxon>
        <taxon>Pseudomonadota</taxon>
        <taxon>Betaproteobacteria</taxon>
        <taxon>Burkholderiales</taxon>
        <taxon>Oxalobacteraceae</taxon>
        <taxon>Telluria group</taxon>
        <taxon>Massilia</taxon>
    </lineage>
</organism>
<protein>
    <submittedName>
        <fullName evidence="8">Two-component system response regulator</fullName>
    </submittedName>
</protein>
<dbReference type="NCBIfam" id="TIGR00229">
    <property type="entry name" value="sensory_box"/>
    <property type="match status" value="1"/>
</dbReference>
<dbReference type="InterPro" id="IPR001789">
    <property type="entry name" value="Sig_transdc_resp-reg_receiver"/>
</dbReference>
<dbReference type="SMART" id="SM00052">
    <property type="entry name" value="EAL"/>
    <property type="match status" value="1"/>
</dbReference>
<dbReference type="Pfam" id="PF00072">
    <property type="entry name" value="Response_reg"/>
    <property type="match status" value="1"/>
</dbReference>
<dbReference type="SUPFAM" id="SSF55785">
    <property type="entry name" value="PYP-like sensor domain (PAS domain)"/>
    <property type="match status" value="1"/>
</dbReference>
<dbReference type="PANTHER" id="PTHR44757">
    <property type="entry name" value="DIGUANYLATE CYCLASE DGCP"/>
    <property type="match status" value="1"/>
</dbReference>
<evidence type="ECO:0000256" key="2">
    <source>
        <dbReference type="PROSITE-ProRule" id="PRU00169"/>
    </source>
</evidence>
<dbReference type="PROSITE" id="PS50113">
    <property type="entry name" value="PAC"/>
    <property type="match status" value="1"/>
</dbReference>
<dbReference type="GO" id="GO:0071732">
    <property type="term" value="P:cellular response to nitric oxide"/>
    <property type="evidence" value="ECO:0007669"/>
    <property type="project" value="UniProtKB-ARBA"/>
</dbReference>
<dbReference type="InterPro" id="IPR029787">
    <property type="entry name" value="Nucleotide_cyclase"/>
</dbReference>
<dbReference type="SMART" id="SM00267">
    <property type="entry name" value="GGDEF"/>
    <property type="match status" value="1"/>
</dbReference>
<dbReference type="PROSITE" id="PS50110">
    <property type="entry name" value="RESPONSE_REGULATORY"/>
    <property type="match status" value="1"/>
</dbReference>
<dbReference type="InterPro" id="IPR000160">
    <property type="entry name" value="GGDEF_dom"/>
</dbReference>
<keyword evidence="9" id="KW-1185">Reference proteome</keyword>
<feature type="domain" description="PAS" evidence="4">
    <location>
        <begin position="134"/>
        <end position="207"/>
    </location>
</feature>
<dbReference type="FunFam" id="3.20.20.450:FF:000001">
    <property type="entry name" value="Cyclic di-GMP phosphodiesterase yahA"/>
    <property type="match status" value="1"/>
</dbReference>
<dbReference type="SMART" id="SM00448">
    <property type="entry name" value="REC"/>
    <property type="match status" value="1"/>
</dbReference>
<proteinExistence type="predicted"/>
<name>A0A2S2DNT9_9BURK</name>
<evidence type="ECO:0000259" key="7">
    <source>
        <dbReference type="PROSITE" id="PS50887"/>
    </source>
</evidence>
<dbReference type="Pfam" id="PF00990">
    <property type="entry name" value="GGDEF"/>
    <property type="match status" value="1"/>
</dbReference>
<dbReference type="Pfam" id="PF00989">
    <property type="entry name" value="PAS"/>
    <property type="match status" value="1"/>
</dbReference>
<dbReference type="InterPro" id="IPR000700">
    <property type="entry name" value="PAS-assoc_C"/>
</dbReference>